<evidence type="ECO:0000256" key="4">
    <source>
        <dbReference type="ARBA" id="ARBA00012748"/>
    </source>
</evidence>
<dbReference type="EMBL" id="NBSH01000002">
    <property type="protein sequence ID" value="ORX39885.1"/>
    <property type="molecule type" value="Genomic_DNA"/>
</dbReference>
<evidence type="ECO:0000256" key="1">
    <source>
        <dbReference type="ARBA" id="ARBA00001933"/>
    </source>
</evidence>
<keyword evidence="9" id="KW-0368">Histidine biosynthesis</keyword>
<dbReference type="FunCoup" id="A0A1Y1URU9">
    <property type="interactions" value="104"/>
</dbReference>
<evidence type="ECO:0000313" key="13">
    <source>
        <dbReference type="EMBL" id="ORX39885.1"/>
    </source>
</evidence>
<comment type="cofactor">
    <cofactor evidence="1">
        <name>pyridoxal 5'-phosphate</name>
        <dbReference type="ChEBI" id="CHEBI:597326"/>
    </cofactor>
</comment>
<evidence type="ECO:0000256" key="11">
    <source>
        <dbReference type="ARBA" id="ARBA00047481"/>
    </source>
</evidence>
<dbReference type="InterPro" id="IPR004839">
    <property type="entry name" value="Aminotransferase_I/II_large"/>
</dbReference>
<dbReference type="Gene3D" id="3.90.1150.10">
    <property type="entry name" value="Aspartate Aminotransferase, domain 1"/>
    <property type="match status" value="1"/>
</dbReference>
<evidence type="ECO:0000256" key="2">
    <source>
        <dbReference type="ARBA" id="ARBA00005011"/>
    </source>
</evidence>
<accession>A0A1Y1URU9</accession>
<dbReference type="SUPFAM" id="SSF53383">
    <property type="entry name" value="PLP-dependent transferases"/>
    <property type="match status" value="1"/>
</dbReference>
<dbReference type="PROSITE" id="PS00599">
    <property type="entry name" value="AA_TRANSFER_CLASS_2"/>
    <property type="match status" value="1"/>
</dbReference>
<evidence type="ECO:0000259" key="12">
    <source>
        <dbReference type="Pfam" id="PF00155"/>
    </source>
</evidence>
<keyword evidence="7" id="KW-0808">Transferase</keyword>
<organism evidence="13 14">
    <name type="scientific">Kockovaella imperatae</name>
    <dbReference type="NCBI Taxonomy" id="4999"/>
    <lineage>
        <taxon>Eukaryota</taxon>
        <taxon>Fungi</taxon>
        <taxon>Dikarya</taxon>
        <taxon>Basidiomycota</taxon>
        <taxon>Agaricomycotina</taxon>
        <taxon>Tremellomycetes</taxon>
        <taxon>Tremellales</taxon>
        <taxon>Cuniculitremaceae</taxon>
        <taxon>Kockovaella</taxon>
    </lineage>
</organism>
<sequence>MPILGLTVPGPAHPPHFSLERLIRPNILSLEPYRCARDDYSEGVLLDANENAMGSVLPKKLDPVAAQTLEHVQGDLNRYPSPTHDDLKRKIAKFRGVPDEHWVFLGVGSDEVIDLLFRVLCVPGKDKVMTTPPTYGMYGVTAQVNDVGVVPVPLTADFQLDEAKMSASLAEVKILFVCSPGNPTGTVIPLDAIKRVLDNPTFTGVLVVDEAYIDFAPSGSSAASLVNEYANVCVTQTLSKSFGLAAIRLGYLLAPPPLVQILTNAKAPYNISLPTASLALSAVSDEGLAEMQRVAATLNDNRDTLIRDLRTIPRIGRVLGGNHANFILVEVLNKAGEPDVQLAMEVYKTLADSRGVVVRFRGKEPGCKGCLRITVGTEKECKLVTERLRELLQ</sequence>
<comment type="catalytic activity">
    <reaction evidence="11">
        <text>L-histidinol phosphate + 2-oxoglutarate = 3-(imidazol-4-yl)-2-oxopropyl phosphate + L-glutamate</text>
        <dbReference type="Rhea" id="RHEA:23744"/>
        <dbReference type="ChEBI" id="CHEBI:16810"/>
        <dbReference type="ChEBI" id="CHEBI:29985"/>
        <dbReference type="ChEBI" id="CHEBI:57766"/>
        <dbReference type="ChEBI" id="CHEBI:57980"/>
        <dbReference type="EC" id="2.6.1.9"/>
    </reaction>
</comment>
<dbReference type="CDD" id="cd00609">
    <property type="entry name" value="AAT_like"/>
    <property type="match status" value="1"/>
</dbReference>
<dbReference type="AlphaFoldDB" id="A0A1Y1URU9"/>
<dbReference type="GO" id="GO:0030170">
    <property type="term" value="F:pyridoxal phosphate binding"/>
    <property type="evidence" value="ECO:0007669"/>
    <property type="project" value="InterPro"/>
</dbReference>
<dbReference type="OrthoDB" id="2015537at2759"/>
<dbReference type="Proteomes" id="UP000193218">
    <property type="component" value="Unassembled WGS sequence"/>
</dbReference>
<comment type="caution">
    <text evidence="13">The sequence shown here is derived from an EMBL/GenBank/DDBJ whole genome shotgun (WGS) entry which is preliminary data.</text>
</comment>
<dbReference type="Gene3D" id="3.40.640.10">
    <property type="entry name" value="Type I PLP-dependent aspartate aminotransferase-like (Major domain)"/>
    <property type="match status" value="1"/>
</dbReference>
<evidence type="ECO:0000256" key="10">
    <source>
        <dbReference type="ARBA" id="ARBA00030262"/>
    </source>
</evidence>
<evidence type="ECO:0000256" key="6">
    <source>
        <dbReference type="ARBA" id="ARBA00022605"/>
    </source>
</evidence>
<evidence type="ECO:0000256" key="8">
    <source>
        <dbReference type="ARBA" id="ARBA00022898"/>
    </source>
</evidence>
<name>A0A1Y1URU9_9TREE</name>
<dbReference type="InterPro" id="IPR005861">
    <property type="entry name" value="HisP_aminotrans"/>
</dbReference>
<comment type="similarity">
    <text evidence="3">Belongs to the class-II pyridoxal-phosphate-dependent aminotransferase family.</text>
</comment>
<dbReference type="GO" id="GO:0004400">
    <property type="term" value="F:histidinol-phosphate transaminase activity"/>
    <property type="evidence" value="ECO:0007669"/>
    <property type="project" value="UniProtKB-EC"/>
</dbReference>
<dbReference type="InParanoid" id="A0A1Y1URU9"/>
<keyword evidence="5" id="KW-0032">Aminotransferase</keyword>
<dbReference type="GeneID" id="33559402"/>
<proteinExistence type="inferred from homology"/>
<dbReference type="PANTHER" id="PTHR42885">
    <property type="entry name" value="HISTIDINOL-PHOSPHATE AMINOTRANSFERASE-RELATED"/>
    <property type="match status" value="1"/>
</dbReference>
<dbReference type="Pfam" id="PF00155">
    <property type="entry name" value="Aminotran_1_2"/>
    <property type="match status" value="1"/>
</dbReference>
<evidence type="ECO:0000256" key="3">
    <source>
        <dbReference type="ARBA" id="ARBA00008392"/>
    </source>
</evidence>
<feature type="domain" description="Aminotransferase class I/classII large" evidence="12">
    <location>
        <begin position="44"/>
        <end position="388"/>
    </location>
</feature>
<dbReference type="InterPro" id="IPR015424">
    <property type="entry name" value="PyrdxlP-dep_Trfase"/>
</dbReference>
<protein>
    <recommendedName>
        <fullName evidence="4">histidinol-phosphate transaminase</fullName>
        <ecNumber evidence="4">2.6.1.9</ecNumber>
    </recommendedName>
    <alternativeName>
        <fullName evidence="10">Imidazole acetol-phosphate transaminase</fullName>
    </alternativeName>
</protein>
<dbReference type="EC" id="2.6.1.9" evidence="4"/>
<dbReference type="STRING" id="4999.A0A1Y1URU9"/>
<dbReference type="NCBIfam" id="TIGR01141">
    <property type="entry name" value="hisC"/>
    <property type="match status" value="1"/>
</dbReference>
<dbReference type="InterPro" id="IPR015422">
    <property type="entry name" value="PyrdxlP-dep_Trfase_small"/>
</dbReference>
<gene>
    <name evidence="13" type="ORF">BD324DRAFT_644486</name>
</gene>
<evidence type="ECO:0000313" key="14">
    <source>
        <dbReference type="Proteomes" id="UP000193218"/>
    </source>
</evidence>
<evidence type="ECO:0000256" key="9">
    <source>
        <dbReference type="ARBA" id="ARBA00023102"/>
    </source>
</evidence>
<reference evidence="13 14" key="1">
    <citation type="submission" date="2017-03" db="EMBL/GenBank/DDBJ databases">
        <title>Widespread Adenine N6-methylation of Active Genes in Fungi.</title>
        <authorList>
            <consortium name="DOE Joint Genome Institute"/>
            <person name="Mondo S.J."/>
            <person name="Dannebaum R.O."/>
            <person name="Kuo R.C."/>
            <person name="Louie K.B."/>
            <person name="Bewick A.J."/>
            <person name="Labutti K."/>
            <person name="Haridas S."/>
            <person name="Kuo A."/>
            <person name="Salamov A."/>
            <person name="Ahrendt S.R."/>
            <person name="Lau R."/>
            <person name="Bowen B.P."/>
            <person name="Lipzen A."/>
            <person name="Sullivan W."/>
            <person name="Andreopoulos W.B."/>
            <person name="Clum A."/>
            <person name="Lindquist E."/>
            <person name="Daum C."/>
            <person name="Northen T.R."/>
            <person name="Ramamoorthy G."/>
            <person name="Schmitz R.J."/>
            <person name="Gryganskyi A."/>
            <person name="Culley D."/>
            <person name="Magnuson J."/>
            <person name="James T.Y."/>
            <person name="O'Malley M.A."/>
            <person name="Stajich J.E."/>
            <person name="Spatafora J.W."/>
            <person name="Visel A."/>
            <person name="Grigoriev I.V."/>
        </authorList>
    </citation>
    <scope>NUCLEOTIDE SEQUENCE [LARGE SCALE GENOMIC DNA]</scope>
    <source>
        <strain evidence="13 14">NRRL Y-17943</strain>
    </source>
</reference>
<evidence type="ECO:0000256" key="7">
    <source>
        <dbReference type="ARBA" id="ARBA00022679"/>
    </source>
</evidence>
<dbReference type="PANTHER" id="PTHR42885:SF2">
    <property type="entry name" value="HISTIDINOL-PHOSPHATE AMINOTRANSFERASE"/>
    <property type="match status" value="1"/>
</dbReference>
<comment type="pathway">
    <text evidence="2">Amino-acid biosynthesis; L-histidine biosynthesis; L-histidine from 5-phospho-alpha-D-ribose 1-diphosphate: step 7/9.</text>
</comment>
<dbReference type="GO" id="GO:0000105">
    <property type="term" value="P:L-histidine biosynthetic process"/>
    <property type="evidence" value="ECO:0007669"/>
    <property type="project" value="UniProtKB-KW"/>
</dbReference>
<keyword evidence="6" id="KW-0028">Amino-acid biosynthesis</keyword>
<evidence type="ECO:0000256" key="5">
    <source>
        <dbReference type="ARBA" id="ARBA00022576"/>
    </source>
</evidence>
<dbReference type="InterPro" id="IPR001917">
    <property type="entry name" value="Aminotrans_II_pyridoxalP_BS"/>
</dbReference>
<keyword evidence="14" id="KW-1185">Reference proteome</keyword>
<keyword evidence="8" id="KW-0663">Pyridoxal phosphate</keyword>
<dbReference type="InterPro" id="IPR015421">
    <property type="entry name" value="PyrdxlP-dep_Trfase_major"/>
</dbReference>
<dbReference type="HAMAP" id="MF_01023">
    <property type="entry name" value="HisC_aminotrans_2"/>
    <property type="match status" value="1"/>
</dbReference>
<dbReference type="RefSeq" id="XP_021873670.1">
    <property type="nucleotide sequence ID" value="XM_022017593.1"/>
</dbReference>